<keyword evidence="4" id="KW-1185">Reference proteome</keyword>
<dbReference type="FunCoup" id="A0A423PM10">
    <property type="interactions" value="468"/>
</dbReference>
<dbReference type="SUPFAM" id="SSF51905">
    <property type="entry name" value="FAD/NAD(P)-binding domain"/>
    <property type="match status" value="1"/>
</dbReference>
<accession>A0A423PM10</accession>
<dbReference type="Gene3D" id="3.50.50.60">
    <property type="entry name" value="FAD/NAD(P)-binding domain"/>
    <property type="match status" value="2"/>
</dbReference>
<feature type="domain" description="FAD dependent oxidoreductase" evidence="2">
    <location>
        <begin position="6"/>
        <end position="396"/>
    </location>
</feature>
<dbReference type="RefSeq" id="WP_123658724.1">
    <property type="nucleotide sequence ID" value="NZ_AYKG01000034.1"/>
</dbReference>
<sequence length="415" mass="45932">MTQHTDTLVLGAGMVGVSIACHLAMRGRAVTLVDRRAPGRETSFGNAGLIQREAVEPHPFPRDLANIWRVLPNQSVDIRYRAGAMLSKASPLWQYWRYSAPEAFARIVPEYASLIAHCTQEHEAMFVPAGAEHLIRRDGWLQVFRTEAAFEEFLAKARDFETRFGVTHARIDREALHAMEPGLGEAALGAIHWTNTWSVTDPGGLVQAYADYFVALGGTIKQAEATDIKRGDGHWALDTDQGTFSADELVLATGPWSPEWLKRLDYDLPMFVMRGYHMHYDAAEGAALNYALMDSEKGYLLTPKKAGLRLTTGAELNTIDAPPRLGQLEAAEREARDFFALGARREATPWKGARPCLADMKPVIGPAHGNDGLWFAFGHGHQGFTLGPATGRLIGQMMDGETPMVDMRPFRSDRF</sequence>
<dbReference type="InParanoid" id="A0A423PM10"/>
<evidence type="ECO:0000313" key="4">
    <source>
        <dbReference type="Proteomes" id="UP000285310"/>
    </source>
</evidence>
<dbReference type="SUPFAM" id="SSF54373">
    <property type="entry name" value="FAD-linked reductases, C-terminal domain"/>
    <property type="match status" value="1"/>
</dbReference>
<dbReference type="InterPro" id="IPR036188">
    <property type="entry name" value="FAD/NAD-bd_sf"/>
</dbReference>
<dbReference type="PANTHER" id="PTHR13847">
    <property type="entry name" value="SARCOSINE DEHYDROGENASE-RELATED"/>
    <property type="match status" value="1"/>
</dbReference>
<dbReference type="EMBL" id="AYKG01000034">
    <property type="protein sequence ID" value="ROO26633.1"/>
    <property type="molecule type" value="Genomic_DNA"/>
</dbReference>
<dbReference type="GO" id="GO:0016491">
    <property type="term" value="F:oxidoreductase activity"/>
    <property type="evidence" value="ECO:0007669"/>
    <property type="project" value="UniProtKB-KW"/>
</dbReference>
<dbReference type="Gene3D" id="3.30.9.10">
    <property type="entry name" value="D-Amino Acid Oxidase, subunit A, domain 2"/>
    <property type="match status" value="1"/>
</dbReference>
<dbReference type="AlphaFoldDB" id="A0A423PM10"/>
<evidence type="ECO:0000313" key="3">
    <source>
        <dbReference type="EMBL" id="ROO26633.1"/>
    </source>
</evidence>
<dbReference type="PANTHER" id="PTHR13847:SF289">
    <property type="entry name" value="GLYCINE OXIDASE"/>
    <property type="match status" value="1"/>
</dbReference>
<dbReference type="Pfam" id="PF01266">
    <property type="entry name" value="DAO"/>
    <property type="match status" value="1"/>
</dbReference>
<comment type="caution">
    <text evidence="3">The sequence shown here is derived from an EMBL/GenBank/DDBJ whole genome shotgun (WGS) entry which is preliminary data.</text>
</comment>
<dbReference type="Proteomes" id="UP000285310">
    <property type="component" value="Unassembled WGS sequence"/>
</dbReference>
<proteinExistence type="predicted"/>
<organism evidence="3 4">
    <name type="scientific">Salinisphaera japonica YTM-1</name>
    <dbReference type="NCBI Taxonomy" id="1209778"/>
    <lineage>
        <taxon>Bacteria</taxon>
        <taxon>Pseudomonadati</taxon>
        <taxon>Pseudomonadota</taxon>
        <taxon>Gammaproteobacteria</taxon>
        <taxon>Salinisphaerales</taxon>
        <taxon>Salinisphaeraceae</taxon>
        <taxon>Salinisphaera</taxon>
    </lineage>
</organism>
<keyword evidence="1" id="KW-0560">Oxidoreductase</keyword>
<dbReference type="InterPro" id="IPR006076">
    <property type="entry name" value="FAD-dep_OxRdtase"/>
</dbReference>
<evidence type="ECO:0000256" key="1">
    <source>
        <dbReference type="ARBA" id="ARBA00023002"/>
    </source>
</evidence>
<protein>
    <submittedName>
        <fullName evidence="3">D-amino acid dehydrogenase</fullName>
    </submittedName>
</protein>
<name>A0A423PM10_9GAMM</name>
<reference evidence="3 4" key="1">
    <citation type="submission" date="2013-10" db="EMBL/GenBank/DDBJ databases">
        <title>Salinisphaera japonica YTM-1 Genome Sequencing.</title>
        <authorList>
            <person name="Lai Q."/>
            <person name="Li C."/>
            <person name="Shao Z."/>
        </authorList>
    </citation>
    <scope>NUCLEOTIDE SEQUENCE [LARGE SCALE GENOMIC DNA]</scope>
    <source>
        <strain evidence="3 4">YTM-1</strain>
    </source>
</reference>
<dbReference type="GO" id="GO:0005737">
    <property type="term" value="C:cytoplasm"/>
    <property type="evidence" value="ECO:0007669"/>
    <property type="project" value="TreeGrafter"/>
</dbReference>
<dbReference type="OrthoDB" id="9805337at2"/>
<evidence type="ECO:0000259" key="2">
    <source>
        <dbReference type="Pfam" id="PF01266"/>
    </source>
</evidence>
<gene>
    <name evidence="3" type="ORF">SAJA_11240</name>
</gene>